<organism evidence="2 3">
    <name type="scientific">Halomonas halophila</name>
    <dbReference type="NCBI Taxonomy" id="29573"/>
    <lineage>
        <taxon>Bacteria</taxon>
        <taxon>Pseudomonadati</taxon>
        <taxon>Pseudomonadota</taxon>
        <taxon>Gammaproteobacteria</taxon>
        <taxon>Oceanospirillales</taxon>
        <taxon>Halomonadaceae</taxon>
        <taxon>Halomonas</taxon>
    </lineage>
</organism>
<feature type="chain" id="PRO_5047006359" evidence="1">
    <location>
        <begin position="26"/>
        <end position="181"/>
    </location>
</feature>
<dbReference type="EMBL" id="BJUS01000012">
    <property type="protein sequence ID" value="GEK72844.1"/>
    <property type="molecule type" value="Genomic_DNA"/>
</dbReference>
<keyword evidence="1" id="KW-0732">Signal</keyword>
<keyword evidence="3" id="KW-1185">Reference proteome</keyword>
<name>A0ABQ0U746_9GAMM</name>
<dbReference type="Proteomes" id="UP000321121">
    <property type="component" value="Unassembled WGS sequence"/>
</dbReference>
<evidence type="ECO:0000313" key="2">
    <source>
        <dbReference type="EMBL" id="GEK72844.1"/>
    </source>
</evidence>
<gene>
    <name evidence="2" type="ORF">HHA04nite_13880</name>
</gene>
<feature type="signal peptide" evidence="1">
    <location>
        <begin position="1"/>
        <end position="25"/>
    </location>
</feature>
<sequence length="181" mass="19291">MTAIAKRALAGLALAGLSVSGVGQAEEVASMSLLEDALGATWPGMVEGATVVDWQGEVLQEGDNGYTCMPTPPSMSGRAPMCLDEAWMAWAQAWQNREPFTAERLGIAYMLAGDEGASNLDPYAEGPTEDNQWVVEGPHLMIIGPPALLEAFPADPDNGGPYLMWKGTDYQHLMVPVDARP</sequence>
<reference evidence="2 3" key="1">
    <citation type="submission" date="2019-07" db="EMBL/GenBank/DDBJ databases">
        <title>Whole genome shotgun sequence of Halomonas halophila NBRC 102604.</title>
        <authorList>
            <person name="Hosoyama A."/>
            <person name="Uohara A."/>
            <person name="Ohji S."/>
            <person name="Ichikawa N."/>
        </authorList>
    </citation>
    <scope>NUCLEOTIDE SEQUENCE [LARGE SCALE GENOMIC DNA]</scope>
    <source>
        <strain evidence="2 3">NBRC 102604</strain>
    </source>
</reference>
<proteinExistence type="predicted"/>
<protein>
    <submittedName>
        <fullName evidence="2">Uncharacterized protein</fullName>
    </submittedName>
</protein>
<evidence type="ECO:0000313" key="3">
    <source>
        <dbReference type="Proteomes" id="UP000321121"/>
    </source>
</evidence>
<comment type="caution">
    <text evidence="2">The sequence shown here is derived from an EMBL/GenBank/DDBJ whole genome shotgun (WGS) entry which is preliminary data.</text>
</comment>
<evidence type="ECO:0000256" key="1">
    <source>
        <dbReference type="SAM" id="SignalP"/>
    </source>
</evidence>
<accession>A0ABQ0U746</accession>